<dbReference type="RefSeq" id="WP_099275170.1">
    <property type="nucleotide sequence ID" value="NZ_JAZETL010000001.1"/>
</dbReference>
<protein>
    <recommendedName>
        <fullName evidence="3">TnsA endonuclease N-terminal domain-containing protein</fullName>
    </recommendedName>
</protein>
<dbReference type="OrthoDB" id="7724038at2"/>
<name>A0A2G1MJ21_9RHOB</name>
<comment type="caution">
    <text evidence="1">The sequence shown here is derived from an EMBL/GenBank/DDBJ whole genome shotgun (WGS) entry which is preliminary data.</text>
</comment>
<evidence type="ECO:0008006" key="3">
    <source>
        <dbReference type="Google" id="ProtNLM"/>
    </source>
</evidence>
<evidence type="ECO:0000313" key="2">
    <source>
        <dbReference type="Proteomes" id="UP000221860"/>
    </source>
</evidence>
<reference evidence="1 2" key="1">
    <citation type="submission" date="2017-08" db="EMBL/GenBank/DDBJ databases">
        <title>Draft Genome Sequence of Loktanella cinnabarina Strain XM1, Isolated from Coastal Surface Water.</title>
        <authorList>
            <person name="Ma R."/>
            <person name="Wang J."/>
            <person name="Wang Q."/>
            <person name="Ma Z."/>
            <person name="Li J."/>
            <person name="Chen L."/>
        </authorList>
    </citation>
    <scope>NUCLEOTIDE SEQUENCE [LARGE SCALE GENOMIC DNA]</scope>
    <source>
        <strain evidence="1 2">XM1</strain>
    </source>
</reference>
<dbReference type="EMBL" id="NQWH01000006">
    <property type="protein sequence ID" value="PHP28687.1"/>
    <property type="molecule type" value="Genomic_DNA"/>
</dbReference>
<dbReference type="Proteomes" id="UP000221860">
    <property type="component" value="Unassembled WGS sequence"/>
</dbReference>
<organism evidence="1 2">
    <name type="scientific">Limimaricola cinnabarinus</name>
    <dbReference type="NCBI Taxonomy" id="1125964"/>
    <lineage>
        <taxon>Bacteria</taxon>
        <taxon>Pseudomonadati</taxon>
        <taxon>Pseudomonadota</taxon>
        <taxon>Alphaproteobacteria</taxon>
        <taxon>Rhodobacterales</taxon>
        <taxon>Paracoccaceae</taxon>
        <taxon>Limimaricola</taxon>
    </lineage>
</organism>
<gene>
    <name evidence="1" type="ORF">CJ301_05670</name>
</gene>
<keyword evidence="2" id="KW-1185">Reference proteome</keyword>
<evidence type="ECO:0000313" key="1">
    <source>
        <dbReference type="EMBL" id="PHP28687.1"/>
    </source>
</evidence>
<dbReference type="AlphaFoldDB" id="A0A2G1MJ21"/>
<accession>A0A2G1MJ21</accession>
<proteinExistence type="predicted"/>
<sequence length="245" mass="28395">MILDNDEWRYSPLKYKRQTAIQLGQVRGVLPYTGVRNPLSASHSSHKVMLTYRVPANDNQPKIGLCDSAAELAVAHDLLMHRDTYDLEFQPCTVKFKFDGALESHTYDFRLTLTSGERRLIYVRYRESLKRPRTKAQLLAIVAATPASEGHRVLVVDADSYSRPRRDNLRRMRIALDHPDDWADEVVFDAACHQRNLWLMRDLIAAIDLEPWRSFQSILRLIGRGQIKANLDQVVGYHSRIWWPE</sequence>